<protein>
    <submittedName>
        <fullName evidence="1">Uncharacterized protein</fullName>
    </submittedName>
</protein>
<comment type="caution">
    <text evidence="1">The sequence shown here is derived from an EMBL/GenBank/DDBJ whole genome shotgun (WGS) entry which is preliminary data.</text>
</comment>
<dbReference type="EMBL" id="MGDD01000339">
    <property type="protein sequence ID" value="OGL41822.1"/>
    <property type="molecule type" value="Genomic_DNA"/>
</dbReference>
<organism evidence="1 2">
    <name type="scientific">Candidatus Schekmanbacteria bacterium RBG_13_48_7</name>
    <dbReference type="NCBI Taxonomy" id="1817878"/>
    <lineage>
        <taxon>Bacteria</taxon>
        <taxon>Candidatus Schekmaniibacteriota</taxon>
    </lineage>
</organism>
<name>A0A1F7RJY3_9BACT</name>
<evidence type="ECO:0000313" key="2">
    <source>
        <dbReference type="Proteomes" id="UP000179266"/>
    </source>
</evidence>
<sequence>MGLNLISLPLKDTGLNNASQLLGDICSGNADAIWKYDCNSGSFESFTIFDPGNGFDIPAGTPIWVNIPSLSLGCYWIIDGKIPGSIQYQLCSGLNMISIPVYSLSLLKASDLLESVPACNGVYRWTKEIDCFKDGTFDLYSLLSSPDEDFSLIPGRTYWVMISAPGLWIAN</sequence>
<accession>A0A1F7RJY3</accession>
<dbReference type="Proteomes" id="UP000179266">
    <property type="component" value="Unassembled WGS sequence"/>
</dbReference>
<evidence type="ECO:0000313" key="1">
    <source>
        <dbReference type="EMBL" id="OGL41822.1"/>
    </source>
</evidence>
<proteinExistence type="predicted"/>
<gene>
    <name evidence="1" type="ORF">A2161_18620</name>
</gene>
<dbReference type="AlphaFoldDB" id="A0A1F7RJY3"/>
<reference evidence="1 2" key="1">
    <citation type="journal article" date="2016" name="Nat. Commun.">
        <title>Thousands of microbial genomes shed light on interconnected biogeochemical processes in an aquifer system.</title>
        <authorList>
            <person name="Anantharaman K."/>
            <person name="Brown C.T."/>
            <person name="Hug L.A."/>
            <person name="Sharon I."/>
            <person name="Castelle C.J."/>
            <person name="Probst A.J."/>
            <person name="Thomas B.C."/>
            <person name="Singh A."/>
            <person name="Wilkins M.J."/>
            <person name="Karaoz U."/>
            <person name="Brodie E.L."/>
            <person name="Williams K.H."/>
            <person name="Hubbard S.S."/>
            <person name="Banfield J.F."/>
        </authorList>
    </citation>
    <scope>NUCLEOTIDE SEQUENCE [LARGE SCALE GENOMIC DNA]</scope>
</reference>